<accession>A0AAU9SB58</accession>
<keyword evidence="7" id="KW-0472">Membrane</keyword>
<evidence type="ECO:0000256" key="9">
    <source>
        <dbReference type="ARBA" id="ARBA00023180"/>
    </source>
</evidence>
<gene>
    <name evidence="11" type="ORF">TAV2_LOCUS14902</name>
</gene>
<proteinExistence type="predicted"/>
<evidence type="ECO:0000256" key="3">
    <source>
        <dbReference type="ARBA" id="ARBA00022692"/>
    </source>
</evidence>
<keyword evidence="8" id="KW-0675">Receptor</keyword>
<evidence type="ECO:0000256" key="7">
    <source>
        <dbReference type="ARBA" id="ARBA00023136"/>
    </source>
</evidence>
<sequence>MASMLSVLALSHNELTGSFPLVGNLTKLTVLKFSYNHFSGTLNSKSSLFDLLELRQLSLAFNNFSSSLPFEFGNLNKLETLSLSSNGFFELDLHGNQFNGSIEHLNSSSLSRLELLYLGNVDLEGKILEPISKFTTLKSLDLSFLKTSYPMDLSLLSSFKFLEWLDMSGLQMEEQRVLTSYATIDFSGNLLEGQIPESIGLLKALIALNLSNNDLTGHIPSSLANISELESLDLLGNQLSGTRRRSIAWIGNDTSHCFVQACVAPQDLIYISFQTFTYPKLTTTGIEHRDIKLKSQANKNKISLYHQKSRNNLEPKQHNKETRRF</sequence>
<name>A0AAU9SB58_THLAR</name>
<dbReference type="InterPro" id="IPR032675">
    <property type="entry name" value="LRR_dom_sf"/>
</dbReference>
<keyword evidence="2" id="KW-0433">Leucine-rich repeat</keyword>
<dbReference type="EMBL" id="OU466860">
    <property type="protein sequence ID" value="CAH2059772.1"/>
    <property type="molecule type" value="Genomic_DNA"/>
</dbReference>
<evidence type="ECO:0000256" key="2">
    <source>
        <dbReference type="ARBA" id="ARBA00022614"/>
    </source>
</evidence>
<reference evidence="11 12" key="1">
    <citation type="submission" date="2022-03" db="EMBL/GenBank/DDBJ databases">
        <authorList>
            <person name="Nunn A."/>
            <person name="Chopra R."/>
            <person name="Nunn A."/>
            <person name="Contreras Garrido A."/>
        </authorList>
    </citation>
    <scope>NUCLEOTIDE SEQUENCE [LARGE SCALE GENOMIC DNA]</scope>
</reference>
<keyword evidence="12" id="KW-1185">Reference proteome</keyword>
<keyword evidence="3" id="KW-0812">Transmembrane</keyword>
<dbReference type="SUPFAM" id="SSF52047">
    <property type="entry name" value="RNI-like"/>
    <property type="match status" value="1"/>
</dbReference>
<evidence type="ECO:0000256" key="5">
    <source>
        <dbReference type="ARBA" id="ARBA00022737"/>
    </source>
</evidence>
<evidence type="ECO:0000256" key="8">
    <source>
        <dbReference type="ARBA" id="ARBA00023170"/>
    </source>
</evidence>
<feature type="region of interest" description="Disordered" evidence="10">
    <location>
        <begin position="305"/>
        <end position="325"/>
    </location>
</feature>
<evidence type="ECO:0000256" key="10">
    <source>
        <dbReference type="SAM" id="MobiDB-lite"/>
    </source>
</evidence>
<comment type="subcellular location">
    <subcellularLocation>
        <location evidence="1">Membrane</location>
        <topology evidence="1">Single-pass type I membrane protein</topology>
    </subcellularLocation>
</comment>
<dbReference type="InterPro" id="IPR001611">
    <property type="entry name" value="Leu-rich_rpt"/>
</dbReference>
<keyword evidence="4" id="KW-0732">Signal</keyword>
<keyword evidence="5" id="KW-0677">Repeat</keyword>
<evidence type="ECO:0000256" key="4">
    <source>
        <dbReference type="ARBA" id="ARBA00022729"/>
    </source>
</evidence>
<evidence type="ECO:0000256" key="1">
    <source>
        <dbReference type="ARBA" id="ARBA00004479"/>
    </source>
</evidence>
<keyword evidence="6" id="KW-1133">Transmembrane helix</keyword>
<dbReference type="GO" id="GO:0016020">
    <property type="term" value="C:membrane"/>
    <property type="evidence" value="ECO:0007669"/>
    <property type="project" value="UniProtKB-SubCell"/>
</dbReference>
<organism evidence="11 12">
    <name type="scientific">Thlaspi arvense</name>
    <name type="common">Field penny-cress</name>
    <dbReference type="NCBI Taxonomy" id="13288"/>
    <lineage>
        <taxon>Eukaryota</taxon>
        <taxon>Viridiplantae</taxon>
        <taxon>Streptophyta</taxon>
        <taxon>Embryophyta</taxon>
        <taxon>Tracheophyta</taxon>
        <taxon>Spermatophyta</taxon>
        <taxon>Magnoliopsida</taxon>
        <taxon>eudicotyledons</taxon>
        <taxon>Gunneridae</taxon>
        <taxon>Pentapetalae</taxon>
        <taxon>rosids</taxon>
        <taxon>malvids</taxon>
        <taxon>Brassicales</taxon>
        <taxon>Brassicaceae</taxon>
        <taxon>Thlaspideae</taxon>
        <taxon>Thlaspi</taxon>
    </lineage>
</organism>
<dbReference type="PANTHER" id="PTHR27000:SF775">
    <property type="entry name" value="PLANT INTRACELLULAR RAS-GROUP-RELATED LRR PROTEIN 3"/>
    <property type="match status" value="1"/>
</dbReference>
<feature type="compositionally biased region" description="Basic and acidic residues" evidence="10">
    <location>
        <begin position="311"/>
        <end position="325"/>
    </location>
</feature>
<dbReference type="PANTHER" id="PTHR27000">
    <property type="entry name" value="LEUCINE-RICH REPEAT RECEPTOR-LIKE PROTEIN KINASE FAMILY PROTEIN-RELATED"/>
    <property type="match status" value="1"/>
</dbReference>
<dbReference type="Pfam" id="PF00560">
    <property type="entry name" value="LRR_1"/>
    <property type="match status" value="2"/>
</dbReference>
<evidence type="ECO:0000313" key="11">
    <source>
        <dbReference type="EMBL" id="CAH2059772.1"/>
    </source>
</evidence>
<keyword evidence="9" id="KW-0325">Glycoprotein</keyword>
<evidence type="ECO:0000313" key="12">
    <source>
        <dbReference type="Proteomes" id="UP000836841"/>
    </source>
</evidence>
<dbReference type="Gene3D" id="3.80.10.10">
    <property type="entry name" value="Ribonuclease Inhibitor"/>
    <property type="match status" value="4"/>
</dbReference>
<dbReference type="AlphaFoldDB" id="A0AAU9SB58"/>
<protein>
    <submittedName>
        <fullName evidence="11">Uncharacterized protein</fullName>
    </submittedName>
</protein>
<dbReference type="Proteomes" id="UP000836841">
    <property type="component" value="Chromosome 4"/>
</dbReference>
<evidence type="ECO:0000256" key="6">
    <source>
        <dbReference type="ARBA" id="ARBA00022989"/>
    </source>
</evidence>